<name>A0ABN9HIP4_9NEOB</name>
<organism evidence="2 3">
    <name type="scientific">Staurois parvus</name>
    <dbReference type="NCBI Taxonomy" id="386267"/>
    <lineage>
        <taxon>Eukaryota</taxon>
        <taxon>Metazoa</taxon>
        <taxon>Chordata</taxon>
        <taxon>Craniata</taxon>
        <taxon>Vertebrata</taxon>
        <taxon>Euteleostomi</taxon>
        <taxon>Amphibia</taxon>
        <taxon>Batrachia</taxon>
        <taxon>Anura</taxon>
        <taxon>Neobatrachia</taxon>
        <taxon>Ranoidea</taxon>
        <taxon>Ranidae</taxon>
        <taxon>Staurois</taxon>
    </lineage>
</organism>
<accession>A0ABN9HIP4</accession>
<feature type="compositionally biased region" description="Basic residues" evidence="1">
    <location>
        <begin position="1"/>
        <end position="14"/>
    </location>
</feature>
<protein>
    <submittedName>
        <fullName evidence="2">Uncharacterized protein</fullName>
    </submittedName>
</protein>
<feature type="region of interest" description="Disordered" evidence="1">
    <location>
        <begin position="1"/>
        <end position="35"/>
    </location>
</feature>
<keyword evidence="3" id="KW-1185">Reference proteome</keyword>
<feature type="compositionally biased region" description="Polar residues" evidence="1">
    <location>
        <begin position="23"/>
        <end position="35"/>
    </location>
</feature>
<proteinExistence type="predicted"/>
<reference evidence="2" key="1">
    <citation type="submission" date="2023-05" db="EMBL/GenBank/DDBJ databases">
        <authorList>
            <person name="Stuckert A."/>
        </authorList>
    </citation>
    <scope>NUCLEOTIDE SEQUENCE</scope>
</reference>
<evidence type="ECO:0000256" key="1">
    <source>
        <dbReference type="SAM" id="MobiDB-lite"/>
    </source>
</evidence>
<dbReference type="EMBL" id="CATNWA010020687">
    <property type="protein sequence ID" value="CAI9619488.1"/>
    <property type="molecule type" value="Genomic_DNA"/>
</dbReference>
<evidence type="ECO:0000313" key="2">
    <source>
        <dbReference type="EMBL" id="CAI9619488.1"/>
    </source>
</evidence>
<comment type="caution">
    <text evidence="2">The sequence shown here is derived from an EMBL/GenBank/DDBJ whole genome shotgun (WGS) entry which is preliminary data.</text>
</comment>
<sequence length="115" mass="13326">MRHRTSSSHSRHSKQAAIERTGVNCSPTSHNNASRMSAIPRDHLRASLNLAQWQQLDIELIPLEARLQLVEREKARKQLFQRKNQAAVLIQRAWRKHRSKKRGSIARTVHSPRVL</sequence>
<evidence type="ECO:0000313" key="3">
    <source>
        <dbReference type="Proteomes" id="UP001162483"/>
    </source>
</evidence>
<gene>
    <name evidence="2" type="ORF">SPARVUS_LOCUS15844853</name>
</gene>
<dbReference type="Proteomes" id="UP001162483">
    <property type="component" value="Unassembled WGS sequence"/>
</dbReference>